<keyword evidence="3" id="KW-1185">Reference proteome</keyword>
<comment type="caution">
    <text evidence="2">The sequence shown here is derived from an EMBL/GenBank/DDBJ whole genome shotgun (WGS) entry which is preliminary data.</text>
</comment>
<dbReference type="InterPro" id="IPR041581">
    <property type="entry name" value="Glyoxalase_6"/>
</dbReference>
<accession>A0A941CPZ2</accession>
<dbReference type="Proteomes" id="UP000675379">
    <property type="component" value="Unassembled WGS sequence"/>
</dbReference>
<gene>
    <name evidence="2" type="ORF">KCG48_09605</name>
</gene>
<sequence length="138" mass="15501">MERPFILLDTITLDCLEEDIPKLMDFYAKLTGFQPEIVDGVTYPTLLGRHLALSFFAVNHYIPPTFPSPAIGRQIHLDFYVTDLPSAVAFARSIGAKDSPRQFHDSYHILFDPVGHPFCLSTNGPTVPKAFLEEQSHP</sequence>
<name>A0A941CPZ2_9CLOT</name>
<dbReference type="EMBL" id="JAGSCS010000012">
    <property type="protein sequence ID" value="MBR0576592.1"/>
    <property type="molecule type" value="Genomic_DNA"/>
</dbReference>
<protein>
    <recommendedName>
        <fullName evidence="1">Glyoxalase-like domain-containing protein</fullName>
    </recommendedName>
</protein>
<dbReference type="Gene3D" id="3.10.180.10">
    <property type="entry name" value="2,3-Dihydroxybiphenyl 1,2-Dioxygenase, domain 1"/>
    <property type="match status" value="1"/>
</dbReference>
<dbReference type="RefSeq" id="WP_211801701.1">
    <property type="nucleotide sequence ID" value="NZ_JAGSCS010000012.1"/>
</dbReference>
<dbReference type="Pfam" id="PF18029">
    <property type="entry name" value="Glyoxalase_6"/>
    <property type="match status" value="1"/>
</dbReference>
<evidence type="ECO:0000313" key="3">
    <source>
        <dbReference type="Proteomes" id="UP000675379"/>
    </source>
</evidence>
<dbReference type="InterPro" id="IPR029068">
    <property type="entry name" value="Glyas_Bleomycin-R_OHBP_Dase"/>
</dbReference>
<reference evidence="2" key="1">
    <citation type="submission" date="2021-04" db="EMBL/GenBank/DDBJ databases">
        <title>Proteiniclasticum sedimins sp. nov., an obligate anaerobic bacterium isolated from anaerobic sludge.</title>
        <authorList>
            <person name="Liu J."/>
        </authorList>
    </citation>
    <scope>NUCLEOTIDE SEQUENCE</scope>
    <source>
        <strain evidence="2">BAD-10</strain>
    </source>
</reference>
<dbReference type="SUPFAM" id="SSF54593">
    <property type="entry name" value="Glyoxalase/Bleomycin resistance protein/Dihydroxybiphenyl dioxygenase"/>
    <property type="match status" value="1"/>
</dbReference>
<evidence type="ECO:0000313" key="2">
    <source>
        <dbReference type="EMBL" id="MBR0576592.1"/>
    </source>
</evidence>
<organism evidence="2 3">
    <name type="scientific">Proteiniclasticum sediminis</name>
    <dbReference type="NCBI Taxonomy" id="2804028"/>
    <lineage>
        <taxon>Bacteria</taxon>
        <taxon>Bacillati</taxon>
        <taxon>Bacillota</taxon>
        <taxon>Clostridia</taxon>
        <taxon>Eubacteriales</taxon>
        <taxon>Clostridiaceae</taxon>
        <taxon>Proteiniclasticum</taxon>
    </lineage>
</organism>
<proteinExistence type="predicted"/>
<evidence type="ECO:0000259" key="1">
    <source>
        <dbReference type="Pfam" id="PF18029"/>
    </source>
</evidence>
<dbReference type="AlphaFoldDB" id="A0A941CPZ2"/>
<feature type="domain" description="Glyoxalase-like" evidence="1">
    <location>
        <begin position="11"/>
        <end position="120"/>
    </location>
</feature>